<dbReference type="AlphaFoldDB" id="A0A9D1F192"/>
<reference evidence="1" key="1">
    <citation type="submission" date="2020-10" db="EMBL/GenBank/DDBJ databases">
        <authorList>
            <person name="Gilroy R."/>
        </authorList>
    </citation>
    <scope>NUCLEOTIDE SEQUENCE</scope>
    <source>
        <strain evidence="1">6276</strain>
    </source>
</reference>
<organism evidence="1 2">
    <name type="scientific">Candidatus Scatousia excrementigallinarum</name>
    <dbReference type="NCBI Taxonomy" id="2840935"/>
    <lineage>
        <taxon>Bacteria</taxon>
        <taxon>Candidatus Scatousia</taxon>
    </lineage>
</organism>
<name>A0A9D1F192_9BACT</name>
<comment type="caution">
    <text evidence="1">The sequence shown here is derived from an EMBL/GenBank/DDBJ whole genome shotgun (WGS) entry which is preliminary data.</text>
</comment>
<evidence type="ECO:0000313" key="2">
    <source>
        <dbReference type="Proteomes" id="UP000823928"/>
    </source>
</evidence>
<protein>
    <submittedName>
        <fullName evidence="1">Uncharacterized protein</fullName>
    </submittedName>
</protein>
<dbReference type="Proteomes" id="UP000823928">
    <property type="component" value="Unassembled WGS sequence"/>
</dbReference>
<dbReference type="EMBL" id="DVIU01000273">
    <property type="protein sequence ID" value="HIS37568.1"/>
    <property type="molecule type" value="Genomic_DNA"/>
</dbReference>
<reference evidence="1" key="2">
    <citation type="journal article" date="2021" name="PeerJ">
        <title>Extensive microbial diversity within the chicken gut microbiome revealed by metagenomics and culture.</title>
        <authorList>
            <person name="Gilroy R."/>
            <person name="Ravi A."/>
            <person name="Getino M."/>
            <person name="Pursley I."/>
            <person name="Horton D.L."/>
            <person name="Alikhan N.F."/>
            <person name="Baker D."/>
            <person name="Gharbi K."/>
            <person name="Hall N."/>
            <person name="Watson M."/>
            <person name="Adriaenssens E.M."/>
            <person name="Foster-Nyarko E."/>
            <person name="Jarju S."/>
            <person name="Secka A."/>
            <person name="Antonio M."/>
            <person name="Oren A."/>
            <person name="Chaudhuri R.R."/>
            <person name="La Ragione R."/>
            <person name="Hildebrand F."/>
            <person name="Pallen M.J."/>
        </authorList>
    </citation>
    <scope>NUCLEOTIDE SEQUENCE</scope>
    <source>
        <strain evidence="1">6276</strain>
    </source>
</reference>
<gene>
    <name evidence="1" type="ORF">IAC10_13260</name>
</gene>
<evidence type="ECO:0000313" key="1">
    <source>
        <dbReference type="EMBL" id="HIS37568.1"/>
    </source>
</evidence>
<sequence>MTINEKERERKYFNKARPEIEYGMVCQRKINNPKRKPRNDGLVTYYYVTEQQPHASNYYIDGKAYIIPVRVTPEMYAELTELDKKEHNNNHKHDRRYLDIESHFKRNGEIDEDDNENNPWECVAYQKTINYDDTIAAHMDRKTVKSTFSNEERRMVSLFKKGYSQQVIAHKMKKSQSYISKHLTPLIERLEREDLDDGSRTYSDIDFEIMWKKFVISHKTDDCSDVILETFNALLGAQVWEEFLIWFFSFTEYYRFALKILFTLDEYPWDDARYHINDLPYRFRLIFAERLEDEADIFAWLYYFLTEELIYRQKRFPNPEQQAYERIIAREEDTAHRVKMSWEQFRAERLNNYIIEILEKRADKFIAENNVYIFDENADIDREITKIMSRKNRR</sequence>
<accession>A0A9D1F192</accession>
<proteinExistence type="predicted"/>